<evidence type="ECO:0000313" key="1">
    <source>
        <dbReference type="EMBL" id="AUN99228.1"/>
    </source>
</evidence>
<dbReference type="Gene3D" id="3.40.50.1820">
    <property type="entry name" value="alpha/beta hydrolase"/>
    <property type="match status" value="1"/>
</dbReference>
<reference evidence="1 2" key="1">
    <citation type="submission" date="2018-01" db="EMBL/GenBank/DDBJ databases">
        <title>Complete genome sequence of Bacteriovorax stolpii DSM12778.</title>
        <authorList>
            <person name="Tang B."/>
            <person name="Chang J."/>
        </authorList>
    </citation>
    <scope>NUCLEOTIDE SEQUENCE [LARGE SCALE GENOMIC DNA]</scope>
    <source>
        <strain evidence="1 2">DSM 12778</strain>
    </source>
</reference>
<dbReference type="InterPro" id="IPR022744">
    <property type="entry name" value="MeTrfase_dom_put"/>
</dbReference>
<dbReference type="AlphaFoldDB" id="A0A2K9NUQ5"/>
<proteinExistence type="predicted"/>
<protein>
    <submittedName>
        <fullName evidence="1">Uncharacterized protein</fullName>
    </submittedName>
</protein>
<dbReference type="EMBL" id="CP025704">
    <property type="protein sequence ID" value="AUN99228.1"/>
    <property type="molecule type" value="Genomic_DNA"/>
</dbReference>
<dbReference type="InterPro" id="IPR029063">
    <property type="entry name" value="SAM-dependent_MTases_sf"/>
</dbReference>
<dbReference type="InterPro" id="IPR022742">
    <property type="entry name" value="Hydrolase_4"/>
</dbReference>
<dbReference type="FunFam" id="3.40.50.1820:FF:000201">
    <property type="entry name" value="Alpha/beta fold hydrolase"/>
    <property type="match status" value="1"/>
</dbReference>
<sequence length="584" mass="65913">MSKRVEKISSFKTFDNVDLVYRAWEPEVKKDGPKKALIVIHRGHEHSGRLIDLIDGINQPEFYAFGYDSRGHGKSPGPRGYAPSFAHIVKDLDTFVNFISKEYGIEMQNIFVVANSVGAVVCSAWVHDYAPQIRGMALAAPAFQVKLYVPAALPGCRLLDAIKHPAFISSYVKSKFLTHDPEEQKKYDSDPLITPDIAVNILVGLFDTGCRVVSDAGAIHTPTIVFSAGSDWVVSNKPQKQFFDGLSSKKKEYIVLDGFYHGVLYEKDKKVPFGHIHRFINECFAAPVESVDLVRADKEGYTFNEYEQLKKGEVSLFNKINYMIQVASMKTLGSLAEGIRVGYKYGFDSGISLDHVYKNKARGWLGIGQIIDYFYINAVGWKGIRARRVHIREALDYAIQDLIKQGRPVRIMDIGSGPGRYLLETAKKYEKNDVKVLLRDYSEANVNEGKAIAKELGVTNSEHMQADAFDPETYQKQSFRPNILIASGLFELFPSNEMVNKAIEGASAILEDKGYIVYTGQPWHPQLEMIAQTLPNREGEMWVMRRRTQKEMDQLFKRVGAKKIDMKIDQWGIFTVATATYDKK</sequence>
<keyword evidence="2" id="KW-1185">Reference proteome</keyword>
<evidence type="ECO:0000313" key="2">
    <source>
        <dbReference type="Proteomes" id="UP000235584"/>
    </source>
</evidence>
<accession>A0A2K9NUQ5</accession>
<organism evidence="1 2">
    <name type="scientific">Bacteriovorax stolpii</name>
    <name type="common">Bdellovibrio stolpii</name>
    <dbReference type="NCBI Taxonomy" id="960"/>
    <lineage>
        <taxon>Bacteria</taxon>
        <taxon>Pseudomonadati</taxon>
        <taxon>Bdellovibrionota</taxon>
        <taxon>Bacteriovoracia</taxon>
        <taxon>Bacteriovoracales</taxon>
        <taxon>Bacteriovoracaceae</taxon>
        <taxon>Bacteriovorax</taxon>
    </lineage>
</organism>
<dbReference type="PANTHER" id="PTHR11614">
    <property type="entry name" value="PHOSPHOLIPASE-RELATED"/>
    <property type="match status" value="1"/>
</dbReference>
<dbReference type="Proteomes" id="UP000235584">
    <property type="component" value="Chromosome"/>
</dbReference>
<dbReference type="InterPro" id="IPR029058">
    <property type="entry name" value="AB_hydrolase_fold"/>
</dbReference>
<gene>
    <name evidence="1" type="ORF">C0V70_14170</name>
</gene>
<name>A0A2K9NUQ5_BACTC</name>
<dbReference type="KEGG" id="bsto:C0V70_14170"/>
<dbReference type="CDD" id="cd02440">
    <property type="entry name" value="AdoMet_MTases"/>
    <property type="match status" value="1"/>
</dbReference>
<dbReference type="RefSeq" id="WP_102244519.1">
    <property type="nucleotide sequence ID" value="NZ_CP025704.1"/>
</dbReference>
<dbReference type="InterPro" id="IPR051044">
    <property type="entry name" value="MAG_DAG_Lipase"/>
</dbReference>
<dbReference type="Gene3D" id="3.40.50.150">
    <property type="entry name" value="Vaccinia Virus protein VP39"/>
    <property type="match status" value="1"/>
</dbReference>
<dbReference type="Pfam" id="PF12146">
    <property type="entry name" value="Hydrolase_4"/>
    <property type="match status" value="1"/>
</dbReference>
<dbReference type="SUPFAM" id="SSF53335">
    <property type="entry name" value="S-adenosyl-L-methionine-dependent methyltransferases"/>
    <property type="match status" value="1"/>
</dbReference>
<dbReference type="Pfam" id="PF12147">
    <property type="entry name" value="Methyltransf_20"/>
    <property type="match status" value="1"/>
</dbReference>
<dbReference type="OrthoDB" id="9806902at2"/>
<dbReference type="SUPFAM" id="SSF53474">
    <property type="entry name" value="alpha/beta-Hydrolases"/>
    <property type="match status" value="1"/>
</dbReference>